<dbReference type="RefSeq" id="XP_023434159.1">
    <property type="nucleotide sequence ID" value="XM_023581465.1"/>
</dbReference>
<proteinExistence type="predicted"/>
<dbReference type="EMBL" id="HF679030">
    <property type="protein sequence ID" value="CCT72081.1"/>
    <property type="molecule type" value="Genomic_DNA"/>
</dbReference>
<reference evidence="2" key="1">
    <citation type="journal article" date="2013" name="PLoS Pathog.">
        <title>Deciphering the cryptic genome: genome-wide analyses of the rice pathogen Fusarium fujikuroi reveal complex regulation of secondary metabolism and novel metabolites.</title>
        <authorList>
            <person name="Wiemann P."/>
            <person name="Sieber C.M."/>
            <person name="von Bargen K.W."/>
            <person name="Studt L."/>
            <person name="Niehaus E.M."/>
            <person name="Espino J.J."/>
            <person name="Huss K."/>
            <person name="Michielse C.B."/>
            <person name="Albermann S."/>
            <person name="Wagner D."/>
            <person name="Bergner S.V."/>
            <person name="Connolly L.R."/>
            <person name="Fischer A."/>
            <person name="Reuter G."/>
            <person name="Kleigrewe K."/>
            <person name="Bald T."/>
            <person name="Wingfield B.D."/>
            <person name="Ophir R."/>
            <person name="Freeman S."/>
            <person name="Hippler M."/>
            <person name="Smith K.M."/>
            <person name="Brown D.W."/>
            <person name="Proctor R.H."/>
            <person name="Munsterkotter M."/>
            <person name="Freitag M."/>
            <person name="Humpf H.U."/>
            <person name="Guldener U."/>
            <person name="Tudzynski B."/>
        </authorList>
    </citation>
    <scope>NUCLEOTIDE SEQUENCE [LARGE SCALE GENOMIC DNA]</scope>
    <source>
        <strain evidence="2">CBS 195.34 / IMI 58289 / NRRL A-6831</strain>
    </source>
</reference>
<dbReference type="GeneID" id="35407375"/>
<protein>
    <submittedName>
        <fullName evidence="1">Uncharacterized protein</fullName>
    </submittedName>
</protein>
<evidence type="ECO:0000313" key="1">
    <source>
        <dbReference type="EMBL" id="CCT72081.1"/>
    </source>
</evidence>
<gene>
    <name evidence="1" type="ORF">FFUJ_13921</name>
</gene>
<dbReference type="AlphaFoldDB" id="S0EAZ7"/>
<dbReference type="VEuPathDB" id="FungiDB:FFUJ_13921"/>
<name>S0EAZ7_GIBF5</name>
<accession>S0EAZ7</accession>
<dbReference type="HOGENOM" id="CLU_025209_0_0_1"/>
<sequence length="712" mass="80677">MDTPYLHQWLTDTSTDIIALGHFHYEGSVVDTSEPWREIFESLISHEAPDSLVVISPNVEHRRDTIDRGFEKSGQSVTSFRMFSYAAWTDYVIQRWSATTGPTLKGYSMVIIDLDPSMTIECAMALLVTTHFVMDTAEDSMTRLFTVSCTDVDHAFERLADHLELTQPMSFHIEDTSDTKSEDEQTIYCKSLSELSERFSERIEGCEGNHIVLVYNSEAAAYALLDESWKSIAYERLILVRNAERDVFRGDEERILVSLLDGSRPRLPLSGYRHIHMVVQPMVQRTSFDLSVGQTTRFCQLLSVEERIELRSVFRRLEDRPLSATLYVIGEEEKEDEWWETGPVIRRKDVWNRNLGAFMTLVASLEGRVDTAAAAECFVPEGWMGIYVTMEYRLKAHGILKWNTDERLILGLEVRELAVFRAVLPFVGYDYRLAYFIAQGSQTGSDALLETKIQLAAVVNSGGVAMFDFHVVLPDSIDTMQDLIDACIGYSKPLSNQGSIWLALGLWKRLADHTDNFENAAPDGRIQFPGKLSLTADRLGCIKAQNSLFQMSSALKECGIHTTQKQGGDEAMLSESDCHDIQSHLFRAYLSQLASCCRDISSGGSIDFLDISSKRKVLGLTDLGDDMIDLGNIPNDAPAFGVYHGLRRYNNGGLEFQDFTFIPSRLVNDWVWEFRDRVGDPTYGIENMLRVECGLRRNYDGLRDEVWNPKDQ</sequence>
<dbReference type="Proteomes" id="UP000016800">
    <property type="component" value="Chromosome VIII"/>
</dbReference>
<keyword evidence="2" id="KW-1185">Reference proteome</keyword>
<evidence type="ECO:0000313" key="2">
    <source>
        <dbReference type="Proteomes" id="UP000016800"/>
    </source>
</evidence>
<organism evidence="1 2">
    <name type="scientific">Gibberella fujikuroi (strain CBS 195.34 / IMI 58289 / NRRL A-6831)</name>
    <name type="common">Bakanae and foot rot disease fungus</name>
    <name type="synonym">Fusarium fujikuroi</name>
    <dbReference type="NCBI Taxonomy" id="1279085"/>
    <lineage>
        <taxon>Eukaryota</taxon>
        <taxon>Fungi</taxon>
        <taxon>Dikarya</taxon>
        <taxon>Ascomycota</taxon>
        <taxon>Pezizomycotina</taxon>
        <taxon>Sordariomycetes</taxon>
        <taxon>Hypocreomycetidae</taxon>
        <taxon>Hypocreales</taxon>
        <taxon>Nectriaceae</taxon>
        <taxon>Fusarium</taxon>
        <taxon>Fusarium fujikuroi species complex</taxon>
    </lineage>
</organism>